<feature type="domain" description="4Fe-4S Mo/W bis-MGD-type" evidence="9">
    <location>
        <begin position="40"/>
        <end position="96"/>
    </location>
</feature>
<dbReference type="InterPro" id="IPR050612">
    <property type="entry name" value="Prok_Mopterin_Oxidored"/>
</dbReference>
<evidence type="ECO:0000256" key="7">
    <source>
        <dbReference type="ARBA" id="ARBA00023004"/>
    </source>
</evidence>
<dbReference type="Gene3D" id="3.30.2070.10">
    <property type="entry name" value="Formate dehydrogenase/DMSO reductase"/>
    <property type="match status" value="1"/>
</dbReference>
<protein>
    <submittedName>
        <fullName evidence="10">Thiosulfate reductase</fullName>
    </submittedName>
</protein>
<proteinExistence type="inferred from homology"/>
<evidence type="ECO:0000256" key="4">
    <source>
        <dbReference type="ARBA" id="ARBA00022723"/>
    </source>
</evidence>
<evidence type="ECO:0000313" key="10">
    <source>
        <dbReference type="EMBL" id="GAQ95023.1"/>
    </source>
</evidence>
<keyword evidence="3" id="KW-0500">Molybdenum</keyword>
<dbReference type="SUPFAM" id="SSF50692">
    <property type="entry name" value="ADC-like"/>
    <property type="match status" value="1"/>
</dbReference>
<dbReference type="OrthoDB" id="9803192at2"/>
<dbReference type="InterPro" id="IPR006657">
    <property type="entry name" value="MoPterin_dinucl-bd_dom"/>
</dbReference>
<keyword evidence="8" id="KW-0411">Iron-sulfur</keyword>
<dbReference type="InterPro" id="IPR006963">
    <property type="entry name" value="Mopterin_OxRdtase_4Fe-4S_dom"/>
</dbReference>
<comment type="caution">
    <text evidence="10">The sequence shown here is derived from an EMBL/GenBank/DDBJ whole genome shotgun (WGS) entry which is preliminary data.</text>
</comment>
<evidence type="ECO:0000256" key="6">
    <source>
        <dbReference type="ARBA" id="ARBA00023002"/>
    </source>
</evidence>
<name>A0A0U9HWX5_9BACT</name>
<keyword evidence="7" id="KW-0408">Iron</keyword>
<dbReference type="PROSITE" id="PS51669">
    <property type="entry name" value="4FE4S_MOW_BIS_MGD"/>
    <property type="match status" value="1"/>
</dbReference>
<dbReference type="CDD" id="cd02778">
    <property type="entry name" value="MopB_CT_Thiosulfate-R-like"/>
    <property type="match status" value="1"/>
</dbReference>
<keyword evidence="2" id="KW-0004">4Fe-4S</keyword>
<dbReference type="EMBL" id="BCNO01000001">
    <property type="protein sequence ID" value="GAQ95023.1"/>
    <property type="molecule type" value="Genomic_DNA"/>
</dbReference>
<evidence type="ECO:0000256" key="5">
    <source>
        <dbReference type="ARBA" id="ARBA00022729"/>
    </source>
</evidence>
<reference evidence="11" key="1">
    <citation type="submission" date="2016-01" db="EMBL/GenBank/DDBJ databases">
        <title>Draft genome sequence of Thermodesulfovibrio aggregans strain TGE-P1.</title>
        <authorList>
            <person name="Sekiguchi Y."/>
            <person name="Ohashi A."/>
            <person name="Matsuura N."/>
            <person name="Tourlousse M.D."/>
        </authorList>
    </citation>
    <scope>NUCLEOTIDE SEQUENCE [LARGE SCALE GENOMIC DNA]</scope>
    <source>
        <strain evidence="11">TGE-P1</strain>
    </source>
</reference>
<dbReference type="Gene3D" id="2.20.25.90">
    <property type="entry name" value="ADC-like domains"/>
    <property type="match status" value="1"/>
</dbReference>
<dbReference type="RefSeq" id="WP_059176423.1">
    <property type="nucleotide sequence ID" value="NZ_BCNO01000001.1"/>
</dbReference>
<evidence type="ECO:0000256" key="1">
    <source>
        <dbReference type="ARBA" id="ARBA00010312"/>
    </source>
</evidence>
<dbReference type="SMART" id="SM00926">
    <property type="entry name" value="Molybdop_Fe4S4"/>
    <property type="match status" value="1"/>
</dbReference>
<dbReference type="GO" id="GO:0043546">
    <property type="term" value="F:molybdopterin cofactor binding"/>
    <property type="evidence" value="ECO:0007669"/>
    <property type="project" value="InterPro"/>
</dbReference>
<dbReference type="PANTHER" id="PTHR43742:SF9">
    <property type="entry name" value="TETRATHIONATE REDUCTASE SUBUNIT A"/>
    <property type="match status" value="1"/>
</dbReference>
<dbReference type="Pfam" id="PF01568">
    <property type="entry name" value="Molydop_binding"/>
    <property type="match status" value="1"/>
</dbReference>
<dbReference type="Gene3D" id="3.40.50.740">
    <property type="match status" value="1"/>
</dbReference>
<accession>A0A0U9HWX5</accession>
<dbReference type="GO" id="GO:0046872">
    <property type="term" value="F:metal ion binding"/>
    <property type="evidence" value="ECO:0007669"/>
    <property type="project" value="UniProtKB-KW"/>
</dbReference>
<dbReference type="SUPFAM" id="SSF53706">
    <property type="entry name" value="Formate dehydrogenase/DMSO reductase, domains 1-3"/>
    <property type="match status" value="1"/>
</dbReference>
<organism evidence="10 11">
    <name type="scientific">Thermodesulfovibrio aggregans</name>
    <dbReference type="NCBI Taxonomy" id="86166"/>
    <lineage>
        <taxon>Bacteria</taxon>
        <taxon>Pseudomonadati</taxon>
        <taxon>Nitrospirota</taxon>
        <taxon>Thermodesulfovibrionia</taxon>
        <taxon>Thermodesulfovibrionales</taxon>
        <taxon>Thermodesulfovibrionaceae</taxon>
        <taxon>Thermodesulfovibrio</taxon>
    </lineage>
</organism>
<dbReference type="InterPro" id="IPR009010">
    <property type="entry name" value="Asp_de-COase-like_dom_sf"/>
</dbReference>
<evidence type="ECO:0000256" key="8">
    <source>
        <dbReference type="ARBA" id="ARBA00023014"/>
    </source>
</evidence>
<evidence type="ECO:0000256" key="2">
    <source>
        <dbReference type="ARBA" id="ARBA00022485"/>
    </source>
</evidence>
<dbReference type="FunFam" id="2.40.40.20:FF:000050">
    <property type="entry name" value="Thiosulfate reductase"/>
    <property type="match status" value="1"/>
</dbReference>
<comment type="similarity">
    <text evidence="1">Belongs to the prokaryotic molybdopterin-containing oxidoreductase family.</text>
</comment>
<keyword evidence="5" id="KW-0732">Signal</keyword>
<dbReference type="NCBIfam" id="TIGR01409">
    <property type="entry name" value="TAT_signal_seq"/>
    <property type="match status" value="1"/>
</dbReference>
<dbReference type="FunFam" id="2.20.25.90:FF:000005">
    <property type="entry name" value="Thiosulfate reductase PhsA"/>
    <property type="match status" value="1"/>
</dbReference>
<dbReference type="GO" id="GO:0016491">
    <property type="term" value="F:oxidoreductase activity"/>
    <property type="evidence" value="ECO:0007669"/>
    <property type="project" value="UniProtKB-KW"/>
</dbReference>
<evidence type="ECO:0000313" key="11">
    <source>
        <dbReference type="Proteomes" id="UP000054976"/>
    </source>
</evidence>
<dbReference type="Gene3D" id="2.40.40.20">
    <property type="match status" value="1"/>
</dbReference>
<keyword evidence="11" id="KW-1185">Reference proteome</keyword>
<dbReference type="Pfam" id="PF04879">
    <property type="entry name" value="Molybdop_Fe4S4"/>
    <property type="match status" value="1"/>
</dbReference>
<gene>
    <name evidence="10" type="ORF">TAGGR_11223</name>
</gene>
<dbReference type="Gene3D" id="3.40.228.10">
    <property type="entry name" value="Dimethylsulfoxide Reductase, domain 2"/>
    <property type="match status" value="1"/>
</dbReference>
<dbReference type="GO" id="GO:0051539">
    <property type="term" value="F:4 iron, 4 sulfur cluster binding"/>
    <property type="evidence" value="ECO:0007669"/>
    <property type="project" value="UniProtKB-KW"/>
</dbReference>
<dbReference type="InterPro" id="IPR019546">
    <property type="entry name" value="TAT_signal_bac_arc"/>
</dbReference>
<dbReference type="InterPro" id="IPR006311">
    <property type="entry name" value="TAT_signal"/>
</dbReference>
<keyword evidence="4" id="KW-0479">Metal-binding</keyword>
<keyword evidence="6" id="KW-0560">Oxidoreductase</keyword>
<dbReference type="CDD" id="cd02755">
    <property type="entry name" value="MopB_Thiosulfate-R-like"/>
    <property type="match status" value="1"/>
</dbReference>
<sequence length="730" mass="81543">MSITRRNFLKIAAATGGLAIAGTSTVTSVLGLGKKPVSLPQYIPTTCEMCFWRCGVIAKVVDGKVVKLDGNPLHPNSRGKLCARGHGGIGLLYDPDRLKTPLINTGARGEAKFKKASWDEALGFVADKMQKIKEKYGAESIALLTHGTISTYFMHLLQAFGSPNFAMPSFALCRGARGVAFELTFGEDVGNPERLDIQNSKVVVLIGSHLGENAHNSQCQEFAEAVGKDATVIVVDPRFSTAAGKAKYWLPIKPATDLALLLSWINVIINEGLYDKEYVAKYTSGFNEVAMAVKEYTPEWAEKETDIPSSLIVDTARVIGKNRPHVLIHPGRHTAWYSDNVQRQRAVAILTALLGAYGRPGGIYLSPKKKLEPVFLSDKDYPEPQKPALNKGDYPFAGEEGVTHVIVKATLTEQPYPIKGWFITGTNIMKAMPNQRDTLSAIQKLELLVAVDMMPYDGVMLADVVLPECTYLERHDDLFTVKERAFGISIRQPVVQPMYDSKPGWWIAKELGKRLGLEDYFPWNTFEDFLKMKCETWGIDYSELVKKGYISFPESEAPYITSDNQPKFKTPSGKIELYSKELKEKGFDPVPKYTKHKQPPEGWFRLIYGRAPVHTFSRTTNNPSLWELMKENTAWVNAKVAKKMGLKNEDYIVLINQDGVKSNKVRIKVTERIREDCIYLVHGFSSTSKLLHRAYLRGADDQQLITKYDIDPISGSVGMRVNFVKISKEV</sequence>
<dbReference type="Proteomes" id="UP000054976">
    <property type="component" value="Unassembled WGS sequence"/>
</dbReference>
<dbReference type="PROSITE" id="PS51318">
    <property type="entry name" value="TAT"/>
    <property type="match status" value="1"/>
</dbReference>
<dbReference type="PANTHER" id="PTHR43742">
    <property type="entry name" value="TRIMETHYLAMINE-N-OXIDE REDUCTASE"/>
    <property type="match status" value="1"/>
</dbReference>
<dbReference type="AlphaFoldDB" id="A0A0U9HWX5"/>
<evidence type="ECO:0000256" key="3">
    <source>
        <dbReference type="ARBA" id="ARBA00022505"/>
    </source>
</evidence>
<dbReference type="STRING" id="86166.TAGGR_11223"/>
<dbReference type="Pfam" id="PF00384">
    <property type="entry name" value="Molybdopterin"/>
    <property type="match status" value="1"/>
</dbReference>
<dbReference type="InterPro" id="IPR006656">
    <property type="entry name" value="Mopterin_OxRdtase"/>
</dbReference>
<evidence type="ECO:0000259" key="9">
    <source>
        <dbReference type="PROSITE" id="PS51669"/>
    </source>
</evidence>